<protein>
    <submittedName>
        <fullName evidence="1">Uncharacterized protein</fullName>
    </submittedName>
</protein>
<gene>
    <name evidence="1" type="ORF">RRG08_038628</name>
</gene>
<name>A0AAE1D102_9GAST</name>
<evidence type="ECO:0000313" key="2">
    <source>
        <dbReference type="Proteomes" id="UP001283361"/>
    </source>
</evidence>
<accession>A0AAE1D102</accession>
<proteinExistence type="predicted"/>
<comment type="caution">
    <text evidence="1">The sequence shown here is derived from an EMBL/GenBank/DDBJ whole genome shotgun (WGS) entry which is preliminary data.</text>
</comment>
<keyword evidence="2" id="KW-1185">Reference proteome</keyword>
<organism evidence="1 2">
    <name type="scientific">Elysia crispata</name>
    <name type="common">lettuce slug</name>
    <dbReference type="NCBI Taxonomy" id="231223"/>
    <lineage>
        <taxon>Eukaryota</taxon>
        <taxon>Metazoa</taxon>
        <taxon>Spiralia</taxon>
        <taxon>Lophotrochozoa</taxon>
        <taxon>Mollusca</taxon>
        <taxon>Gastropoda</taxon>
        <taxon>Heterobranchia</taxon>
        <taxon>Euthyneura</taxon>
        <taxon>Panpulmonata</taxon>
        <taxon>Sacoglossa</taxon>
        <taxon>Placobranchoidea</taxon>
        <taxon>Plakobranchidae</taxon>
        <taxon>Elysia</taxon>
    </lineage>
</organism>
<sequence>MQSRIHTRWWPLGFRAGSRVKESNDWTVRVRVQACRPWEAGPRYGVARQQTLGTSSAYLSLVPAIPGSRAIILEQFYAWNGRFRTWWRKQCNQKAVTLTNLSPVSRKGIVQTRPSPCFPRNMKQDKG</sequence>
<dbReference type="Proteomes" id="UP001283361">
    <property type="component" value="Unassembled WGS sequence"/>
</dbReference>
<evidence type="ECO:0000313" key="1">
    <source>
        <dbReference type="EMBL" id="KAK3749242.1"/>
    </source>
</evidence>
<reference evidence="1" key="1">
    <citation type="journal article" date="2023" name="G3 (Bethesda)">
        <title>A reference genome for the long-term kleptoplast-retaining sea slug Elysia crispata morphotype clarki.</title>
        <authorList>
            <person name="Eastman K.E."/>
            <person name="Pendleton A.L."/>
            <person name="Shaikh M.A."/>
            <person name="Suttiyut T."/>
            <person name="Ogas R."/>
            <person name="Tomko P."/>
            <person name="Gavelis G."/>
            <person name="Widhalm J.R."/>
            <person name="Wisecaver J.H."/>
        </authorList>
    </citation>
    <scope>NUCLEOTIDE SEQUENCE</scope>
    <source>
        <strain evidence="1">ECLA1</strain>
    </source>
</reference>
<dbReference type="AlphaFoldDB" id="A0AAE1D102"/>
<dbReference type="EMBL" id="JAWDGP010005950">
    <property type="protein sequence ID" value="KAK3749242.1"/>
    <property type="molecule type" value="Genomic_DNA"/>
</dbReference>